<evidence type="ECO:0000313" key="1">
    <source>
        <dbReference type="EMBL" id="GMN56943.1"/>
    </source>
</evidence>
<dbReference type="Gramene" id="FCD_00031597-RA">
    <property type="protein sequence ID" value="FCD_00031597-RA:cds"/>
    <property type="gene ID" value="FCD_00031597"/>
</dbReference>
<name>A0AA88AKX9_FICCA</name>
<evidence type="ECO:0000313" key="2">
    <source>
        <dbReference type="Proteomes" id="UP001187192"/>
    </source>
</evidence>
<comment type="caution">
    <text evidence="1">The sequence shown here is derived from an EMBL/GenBank/DDBJ whole genome shotgun (WGS) entry which is preliminary data.</text>
</comment>
<dbReference type="AlphaFoldDB" id="A0AA88AKX9"/>
<keyword evidence="2" id="KW-1185">Reference proteome</keyword>
<protein>
    <submittedName>
        <fullName evidence="1">Uncharacterized protein</fullName>
    </submittedName>
</protein>
<proteinExistence type="predicted"/>
<accession>A0AA88AKX9</accession>
<dbReference type="EMBL" id="BTGU01000067">
    <property type="protein sequence ID" value="GMN56943.1"/>
    <property type="molecule type" value="Genomic_DNA"/>
</dbReference>
<reference evidence="1" key="1">
    <citation type="submission" date="2023-07" db="EMBL/GenBank/DDBJ databases">
        <title>draft genome sequence of fig (Ficus carica).</title>
        <authorList>
            <person name="Takahashi T."/>
            <person name="Nishimura K."/>
        </authorList>
    </citation>
    <scope>NUCLEOTIDE SEQUENCE</scope>
</reference>
<organism evidence="1 2">
    <name type="scientific">Ficus carica</name>
    <name type="common">Common fig</name>
    <dbReference type="NCBI Taxonomy" id="3494"/>
    <lineage>
        <taxon>Eukaryota</taxon>
        <taxon>Viridiplantae</taxon>
        <taxon>Streptophyta</taxon>
        <taxon>Embryophyta</taxon>
        <taxon>Tracheophyta</taxon>
        <taxon>Spermatophyta</taxon>
        <taxon>Magnoliopsida</taxon>
        <taxon>eudicotyledons</taxon>
        <taxon>Gunneridae</taxon>
        <taxon>Pentapetalae</taxon>
        <taxon>rosids</taxon>
        <taxon>fabids</taxon>
        <taxon>Rosales</taxon>
        <taxon>Moraceae</taxon>
        <taxon>Ficeae</taxon>
        <taxon>Ficus</taxon>
    </lineage>
</organism>
<sequence length="70" mass="8005">MLVFAVPGFRDNRVESGFCGAWVSRRRGRRLVLRRLGFAMTSAEDGFSNTWVFGFSQWQAFVVGEMGKLR</sequence>
<dbReference type="Proteomes" id="UP001187192">
    <property type="component" value="Unassembled WGS sequence"/>
</dbReference>
<gene>
    <name evidence="1" type="ORF">TIFTF001_026055</name>
</gene>